<evidence type="ECO:0000313" key="2">
    <source>
        <dbReference type="EMBL" id="WIV58493.1"/>
    </source>
</evidence>
<gene>
    <name evidence="2" type="ORF">QP939_07620</name>
</gene>
<dbReference type="RefSeq" id="WP_285455875.1">
    <property type="nucleotide sequence ID" value="NZ_CP127173.1"/>
</dbReference>
<sequence>MSTSNQASDWESTTTGTASTSAVTRTTGVRRGGASGVAAIRTRDAAGTPAMATPSPRSSIPAV</sequence>
<name>A0ABY8XS77_9PSEU</name>
<evidence type="ECO:0000256" key="1">
    <source>
        <dbReference type="SAM" id="MobiDB-lite"/>
    </source>
</evidence>
<proteinExistence type="predicted"/>
<feature type="compositionally biased region" description="Low complexity" evidence="1">
    <location>
        <begin position="13"/>
        <end position="29"/>
    </location>
</feature>
<organism evidence="2 3">
    <name type="scientific">Amycolatopsis nalaikhensis</name>
    <dbReference type="NCBI Taxonomy" id="715472"/>
    <lineage>
        <taxon>Bacteria</taxon>
        <taxon>Bacillati</taxon>
        <taxon>Actinomycetota</taxon>
        <taxon>Actinomycetes</taxon>
        <taxon>Pseudonocardiales</taxon>
        <taxon>Pseudonocardiaceae</taxon>
        <taxon>Amycolatopsis</taxon>
    </lineage>
</organism>
<dbReference type="EMBL" id="CP127173">
    <property type="protein sequence ID" value="WIV58493.1"/>
    <property type="molecule type" value="Genomic_DNA"/>
</dbReference>
<accession>A0ABY8XS77</accession>
<dbReference type="Proteomes" id="UP001227101">
    <property type="component" value="Chromosome"/>
</dbReference>
<keyword evidence="3" id="KW-1185">Reference proteome</keyword>
<feature type="compositionally biased region" description="Polar residues" evidence="1">
    <location>
        <begin position="1"/>
        <end position="12"/>
    </location>
</feature>
<feature type="region of interest" description="Disordered" evidence="1">
    <location>
        <begin position="1"/>
        <end position="63"/>
    </location>
</feature>
<reference evidence="2 3" key="1">
    <citation type="submission" date="2023-06" db="EMBL/GenBank/DDBJ databases">
        <authorList>
            <person name="Oyuntsetseg B."/>
            <person name="Kim S.B."/>
        </authorList>
    </citation>
    <scope>NUCLEOTIDE SEQUENCE [LARGE SCALE GENOMIC DNA]</scope>
    <source>
        <strain evidence="2 3">2-2</strain>
    </source>
</reference>
<evidence type="ECO:0000313" key="3">
    <source>
        <dbReference type="Proteomes" id="UP001227101"/>
    </source>
</evidence>
<protein>
    <submittedName>
        <fullName evidence="2">Uncharacterized protein</fullName>
    </submittedName>
</protein>